<dbReference type="Gene3D" id="1.10.10.60">
    <property type="entry name" value="Homeodomain-like"/>
    <property type="match status" value="1"/>
</dbReference>
<dbReference type="InterPro" id="IPR018060">
    <property type="entry name" value="HTH_AraC"/>
</dbReference>
<evidence type="ECO:0000256" key="2">
    <source>
        <dbReference type="ARBA" id="ARBA00023125"/>
    </source>
</evidence>
<dbReference type="PANTHER" id="PTHR46796">
    <property type="entry name" value="HTH-TYPE TRANSCRIPTIONAL ACTIVATOR RHAS-RELATED"/>
    <property type="match status" value="1"/>
</dbReference>
<name>A0A5C8PBJ0_9HYPH</name>
<dbReference type="InterPro" id="IPR009057">
    <property type="entry name" value="Homeodomain-like_sf"/>
</dbReference>
<dbReference type="GO" id="GO:0003700">
    <property type="term" value="F:DNA-binding transcription factor activity"/>
    <property type="evidence" value="ECO:0007669"/>
    <property type="project" value="InterPro"/>
</dbReference>
<evidence type="ECO:0000313" key="5">
    <source>
        <dbReference type="EMBL" id="TXL70931.1"/>
    </source>
</evidence>
<dbReference type="Pfam" id="PF14525">
    <property type="entry name" value="AraC_binding_2"/>
    <property type="match status" value="1"/>
</dbReference>
<dbReference type="PROSITE" id="PS01124">
    <property type="entry name" value="HTH_ARAC_FAMILY_2"/>
    <property type="match status" value="1"/>
</dbReference>
<feature type="domain" description="HTH araC/xylS-type" evidence="4">
    <location>
        <begin position="225"/>
        <end position="324"/>
    </location>
</feature>
<evidence type="ECO:0000256" key="1">
    <source>
        <dbReference type="ARBA" id="ARBA00023015"/>
    </source>
</evidence>
<organism evidence="5 6">
    <name type="scientific">Vineibacter terrae</name>
    <dbReference type="NCBI Taxonomy" id="2586908"/>
    <lineage>
        <taxon>Bacteria</taxon>
        <taxon>Pseudomonadati</taxon>
        <taxon>Pseudomonadota</taxon>
        <taxon>Alphaproteobacteria</taxon>
        <taxon>Hyphomicrobiales</taxon>
        <taxon>Vineibacter</taxon>
    </lineage>
</organism>
<evidence type="ECO:0000313" key="6">
    <source>
        <dbReference type="Proteomes" id="UP000321638"/>
    </source>
</evidence>
<keyword evidence="1" id="KW-0805">Transcription regulation</keyword>
<dbReference type="InterPro" id="IPR035418">
    <property type="entry name" value="AraC-bd_2"/>
</dbReference>
<dbReference type="RefSeq" id="WP_147851155.1">
    <property type="nucleotide sequence ID" value="NZ_VDUZ01000051.1"/>
</dbReference>
<comment type="caution">
    <text evidence="5">The sequence shown here is derived from an EMBL/GenBank/DDBJ whole genome shotgun (WGS) entry which is preliminary data.</text>
</comment>
<dbReference type="PANTHER" id="PTHR46796:SF12">
    <property type="entry name" value="HTH-TYPE DNA-BINDING TRANSCRIPTIONAL ACTIVATOR EUTR"/>
    <property type="match status" value="1"/>
</dbReference>
<evidence type="ECO:0000259" key="4">
    <source>
        <dbReference type="PROSITE" id="PS01124"/>
    </source>
</evidence>
<dbReference type="Pfam" id="PF12833">
    <property type="entry name" value="HTH_18"/>
    <property type="match status" value="1"/>
</dbReference>
<gene>
    <name evidence="5" type="ORF">FHP25_32405</name>
</gene>
<dbReference type="InterPro" id="IPR050204">
    <property type="entry name" value="AraC_XylS_family_regulators"/>
</dbReference>
<protein>
    <submittedName>
        <fullName evidence="5">AraC family transcriptional regulator</fullName>
    </submittedName>
</protein>
<keyword evidence="3" id="KW-0804">Transcription</keyword>
<dbReference type="AlphaFoldDB" id="A0A5C8PBJ0"/>
<dbReference type="SUPFAM" id="SSF46689">
    <property type="entry name" value="Homeodomain-like"/>
    <property type="match status" value="1"/>
</dbReference>
<dbReference type="EMBL" id="VDUZ01000051">
    <property type="protein sequence ID" value="TXL70931.1"/>
    <property type="molecule type" value="Genomic_DNA"/>
</dbReference>
<dbReference type="Proteomes" id="UP000321638">
    <property type="component" value="Unassembled WGS sequence"/>
</dbReference>
<reference evidence="5 6" key="1">
    <citation type="submission" date="2019-06" db="EMBL/GenBank/DDBJ databases">
        <title>New taxonomy in bacterial strain CC-CFT640, isolated from vineyard.</title>
        <authorList>
            <person name="Lin S.-Y."/>
            <person name="Tsai C.-F."/>
            <person name="Young C.-C."/>
        </authorList>
    </citation>
    <scope>NUCLEOTIDE SEQUENCE [LARGE SCALE GENOMIC DNA]</scope>
    <source>
        <strain evidence="5 6">CC-CFT640</strain>
    </source>
</reference>
<sequence>MHAPVDRSPLHRHPELCCSDAAGVADLLASKGFNLTLPRRREGDGGMQINATDLPSIHLCYVSYGTEAIATTTPARTDYRVQFPLAGRSVSVMGRTEVVCADMQGVIGSPVCDQTIRSAANSRRLMMYFAGDALIRHLNAMMDEAIVEKVRFDPALDLTRGAGRSLQRWVMLAVEELDDSNALLANPLAVTQLEQLLLTGLVCGQSHNYSDQLHRRIAISPRSVRRAIDYIHANLHLPITAEQLAAAAAVPGRTLYAHFRQATGLAPLAYVRKARYERVRRELLAGTDEHLTVIAARWGFEHMGRFASGYRALFGERPSQTLRRR</sequence>
<proteinExistence type="predicted"/>
<evidence type="ECO:0000256" key="3">
    <source>
        <dbReference type="ARBA" id="ARBA00023163"/>
    </source>
</evidence>
<dbReference type="GO" id="GO:0043565">
    <property type="term" value="F:sequence-specific DNA binding"/>
    <property type="evidence" value="ECO:0007669"/>
    <property type="project" value="InterPro"/>
</dbReference>
<accession>A0A5C8PBJ0</accession>
<dbReference type="SMART" id="SM00342">
    <property type="entry name" value="HTH_ARAC"/>
    <property type="match status" value="1"/>
</dbReference>
<keyword evidence="6" id="KW-1185">Reference proteome</keyword>
<keyword evidence="2" id="KW-0238">DNA-binding</keyword>
<dbReference type="OrthoDB" id="9802263at2"/>